<reference evidence="2 3" key="1">
    <citation type="journal article" date="2019" name="PLoS ONE">
        <title>Comparative genome analysis indicates high evolutionary potential of pathogenicity genes in Colletotrichum tanaceti.</title>
        <authorList>
            <person name="Lelwala R.V."/>
            <person name="Korhonen P.K."/>
            <person name="Young N.D."/>
            <person name="Scott J.B."/>
            <person name="Ades P.A."/>
            <person name="Gasser R.B."/>
            <person name="Taylor P.W.J."/>
        </authorList>
    </citation>
    <scope>NUCLEOTIDE SEQUENCE [LARGE SCALE GENOMIC DNA]</scope>
    <source>
        <strain evidence="2">BRIP57314</strain>
    </source>
</reference>
<proteinExistence type="predicted"/>
<evidence type="ECO:0000256" key="1">
    <source>
        <dbReference type="SAM" id="MobiDB-lite"/>
    </source>
</evidence>
<evidence type="ECO:0000313" key="3">
    <source>
        <dbReference type="Proteomes" id="UP000310108"/>
    </source>
</evidence>
<comment type="caution">
    <text evidence="2">The sequence shown here is derived from an EMBL/GenBank/DDBJ whole genome shotgun (WGS) entry which is preliminary data.</text>
</comment>
<organism evidence="2 3">
    <name type="scientific">Colletotrichum tanaceti</name>
    <dbReference type="NCBI Taxonomy" id="1306861"/>
    <lineage>
        <taxon>Eukaryota</taxon>
        <taxon>Fungi</taxon>
        <taxon>Dikarya</taxon>
        <taxon>Ascomycota</taxon>
        <taxon>Pezizomycotina</taxon>
        <taxon>Sordariomycetes</taxon>
        <taxon>Hypocreomycetidae</taxon>
        <taxon>Glomerellales</taxon>
        <taxon>Glomerellaceae</taxon>
        <taxon>Colletotrichum</taxon>
        <taxon>Colletotrichum destructivum species complex</taxon>
    </lineage>
</organism>
<feature type="region of interest" description="Disordered" evidence="1">
    <location>
        <begin position="685"/>
        <end position="706"/>
    </location>
</feature>
<sequence>MPDVPYPPTLRIQGLLDGLASPCDDSPLLADRQDHIDTLLEPQRTPSFPRALRNDPLDLDRNPLVHNLVPDRELVLRRHLAADAVILVPAVLEHDTPDVVGPGPGVRALSGGGGGGSSSSGTTQRGRREDLDAAPVVLGLVGELRVRLGAGRRVERPADGDGGADAREDGDGGVPRREHRVPPAGLQVLVRRVGVDEAEIRAVAPLGEVHPRRVGPGLVDAADDEGVAEPVLRVAVLHLLGPHLRVGLVAPPRPALRRHGGVVGAEVLGVRVGDQLVAALDGGADDGRGRRVHPGLDDAADEVVLLARLETVDGEPRRVHAQLDPADEVLGGGLGAFEAANVVAIRWEEEEEEEEGTGACFTYVEEGKAGVQGQRVAASHGLPGGDVVAAPRRAAVLHGPGRRAAREDKGALFRLALDGGVVGRLAHELRVDGAAPDADVSPAEEALGDRHEVRLLERALPVVVGHGVLVVVVPHDVDADPLQPDDAVVPPLVARVAGEVEVAALAALAAAGAPEPRDGGLARVGVPEEGAGGGQPLVRGVGGEHVGLDVGEQADAVGVGLAREGARVREAVVVPREDVARLGLLLGDGVAGAHLEGREGDVVLLAVPDPAHDGVVGARGVHGAVLHAAADVAHHVARHAQREADELGVRADDVGDGPADHEVLLEAAVGLAVHLVGAPHAVELGSDGPGRARVGGGEDADGALGGDVDEQRDVLVERVGAVGVVAKGVARRDEEAAAAEIHGRGLLAEADVERALLVDRVVGDAGAVGGVRAERQVRVDGLAGVVAAGVEGDDGGVGPFHDGLGGRRGEGLGVFRRRDLDVRGCRVSDGLVGAGERGNRTGFGERS</sequence>
<feature type="region of interest" description="Disordered" evidence="1">
    <location>
        <begin position="154"/>
        <end position="181"/>
    </location>
</feature>
<keyword evidence="3" id="KW-1185">Reference proteome</keyword>
<name>A0A4U6X6J3_9PEZI</name>
<dbReference type="Proteomes" id="UP000310108">
    <property type="component" value="Unassembled WGS sequence"/>
</dbReference>
<evidence type="ECO:0000313" key="2">
    <source>
        <dbReference type="EMBL" id="TKW49047.1"/>
    </source>
</evidence>
<gene>
    <name evidence="2" type="ORF">CTA1_10581</name>
</gene>
<feature type="region of interest" description="Disordered" evidence="1">
    <location>
        <begin position="95"/>
        <end position="131"/>
    </location>
</feature>
<protein>
    <submittedName>
        <fullName evidence="2">Uncharacterized protein</fullName>
    </submittedName>
</protein>
<dbReference type="AlphaFoldDB" id="A0A4U6X6J3"/>
<accession>A0A4U6X6J3</accession>
<feature type="region of interest" description="Disordered" evidence="1">
    <location>
        <begin position="514"/>
        <end position="535"/>
    </location>
</feature>
<dbReference type="EMBL" id="PJEX01000633">
    <property type="protein sequence ID" value="TKW49047.1"/>
    <property type="molecule type" value="Genomic_DNA"/>
</dbReference>
<feature type="compositionally biased region" description="Basic and acidic residues" evidence="1">
    <location>
        <begin position="154"/>
        <end position="176"/>
    </location>
</feature>